<dbReference type="PANTHER" id="PTHR33332">
    <property type="entry name" value="REVERSE TRANSCRIPTASE DOMAIN-CONTAINING PROTEIN"/>
    <property type="match status" value="1"/>
</dbReference>
<dbReference type="OrthoDB" id="5534248at2759"/>
<protein>
    <submittedName>
        <fullName evidence="2">Probable RNA-directed DNA polymerase from transposon BS</fullName>
    </submittedName>
</protein>
<feature type="domain" description="Reverse transcriptase" evidence="1">
    <location>
        <begin position="1"/>
        <end position="218"/>
    </location>
</feature>
<keyword evidence="2" id="KW-0808">Transferase</keyword>
<dbReference type="STRING" id="151549.A0A4C1VWV9"/>
<dbReference type="CDD" id="cd01650">
    <property type="entry name" value="RT_nLTR_like"/>
    <property type="match status" value="1"/>
</dbReference>
<keyword evidence="3" id="KW-1185">Reference proteome</keyword>
<organism evidence="2 3">
    <name type="scientific">Eumeta variegata</name>
    <name type="common">Bagworm moth</name>
    <name type="synonym">Eumeta japonica</name>
    <dbReference type="NCBI Taxonomy" id="151549"/>
    <lineage>
        <taxon>Eukaryota</taxon>
        <taxon>Metazoa</taxon>
        <taxon>Ecdysozoa</taxon>
        <taxon>Arthropoda</taxon>
        <taxon>Hexapoda</taxon>
        <taxon>Insecta</taxon>
        <taxon>Pterygota</taxon>
        <taxon>Neoptera</taxon>
        <taxon>Endopterygota</taxon>
        <taxon>Lepidoptera</taxon>
        <taxon>Glossata</taxon>
        <taxon>Ditrysia</taxon>
        <taxon>Tineoidea</taxon>
        <taxon>Psychidae</taxon>
        <taxon>Oiketicinae</taxon>
        <taxon>Eumeta</taxon>
    </lineage>
</organism>
<proteinExistence type="predicted"/>
<dbReference type="InterPro" id="IPR043502">
    <property type="entry name" value="DNA/RNA_pol_sf"/>
</dbReference>
<evidence type="ECO:0000313" key="2">
    <source>
        <dbReference type="EMBL" id="GBP42327.1"/>
    </source>
</evidence>
<dbReference type="InterPro" id="IPR000477">
    <property type="entry name" value="RT_dom"/>
</dbReference>
<keyword evidence="2" id="KW-0695">RNA-directed DNA polymerase</keyword>
<dbReference type="Proteomes" id="UP000299102">
    <property type="component" value="Unassembled WGS sequence"/>
</dbReference>
<dbReference type="EMBL" id="BGZK01000416">
    <property type="protein sequence ID" value="GBP42327.1"/>
    <property type="molecule type" value="Genomic_DNA"/>
</dbReference>
<sequence>MDFTECVEKILKTRLSDHLLGKGLIIDEQFGFRPAHSCPQQVLRLVEYVSEGFETERSTVAVFFDVAKAFDRVWHAANRHFTFRHERTHSTRRLIRAGVPQGSTLSPLLYSAYTNDVPRPSSSGVQLALFADDTALFYGNRNRSTRFTLLPLQRAIDELGQWFRKWRIEVNPDKSAAIQFKYGKIRSRLIVDKNTPNLKMLDAIIPWQRSYKYLGVTLDKNLHFRDHIERVRNTTLFYKARLGAVLGRKSKLSRRNKRTIYKMCIRTVMTYASPVFAHAAPKAVHRLQDASKRFFDIAGSHPNALLRAAVDYQPPHPTHLIRRPRNVLTDPPDALTAAVESLNDVNDMHD</sequence>
<dbReference type="PROSITE" id="PS50878">
    <property type="entry name" value="RT_POL"/>
    <property type="match status" value="1"/>
</dbReference>
<dbReference type="SUPFAM" id="SSF56672">
    <property type="entry name" value="DNA/RNA polymerases"/>
    <property type="match status" value="1"/>
</dbReference>
<gene>
    <name evidence="2" type="primary">RTase</name>
    <name evidence="2" type="ORF">EVAR_29583_1</name>
</gene>
<evidence type="ECO:0000313" key="3">
    <source>
        <dbReference type="Proteomes" id="UP000299102"/>
    </source>
</evidence>
<name>A0A4C1VWV9_EUMVA</name>
<accession>A0A4C1VWV9</accession>
<keyword evidence="2" id="KW-0548">Nucleotidyltransferase</keyword>
<reference evidence="2 3" key="1">
    <citation type="journal article" date="2019" name="Commun. Biol.">
        <title>The bagworm genome reveals a unique fibroin gene that provides high tensile strength.</title>
        <authorList>
            <person name="Kono N."/>
            <person name="Nakamura H."/>
            <person name="Ohtoshi R."/>
            <person name="Tomita M."/>
            <person name="Numata K."/>
            <person name="Arakawa K."/>
        </authorList>
    </citation>
    <scope>NUCLEOTIDE SEQUENCE [LARGE SCALE GENOMIC DNA]</scope>
</reference>
<dbReference type="AlphaFoldDB" id="A0A4C1VWV9"/>
<dbReference type="Pfam" id="PF00078">
    <property type="entry name" value="RVT_1"/>
    <property type="match status" value="1"/>
</dbReference>
<comment type="caution">
    <text evidence="2">The sequence shown here is derived from an EMBL/GenBank/DDBJ whole genome shotgun (WGS) entry which is preliminary data.</text>
</comment>
<evidence type="ECO:0000259" key="1">
    <source>
        <dbReference type="PROSITE" id="PS50878"/>
    </source>
</evidence>
<dbReference type="GO" id="GO:0003964">
    <property type="term" value="F:RNA-directed DNA polymerase activity"/>
    <property type="evidence" value="ECO:0007669"/>
    <property type="project" value="UniProtKB-KW"/>
</dbReference>